<gene>
    <name evidence="1" type="ORF">M9Y10_030876</name>
</gene>
<accession>A0ABR2H4D4</accession>
<dbReference type="EMBL" id="JAPFFF010000047">
    <property type="protein sequence ID" value="KAK8840320.1"/>
    <property type="molecule type" value="Genomic_DNA"/>
</dbReference>
<proteinExistence type="predicted"/>
<comment type="caution">
    <text evidence="1">The sequence shown here is derived from an EMBL/GenBank/DDBJ whole genome shotgun (WGS) entry which is preliminary data.</text>
</comment>
<dbReference type="PANTHER" id="PTHR24159:SF5">
    <property type="entry name" value="ANK_REP_REGION DOMAIN-CONTAINING PROTEIN"/>
    <property type="match status" value="1"/>
</dbReference>
<evidence type="ECO:0008006" key="3">
    <source>
        <dbReference type="Google" id="ProtNLM"/>
    </source>
</evidence>
<name>A0ABR2H4D4_9EUKA</name>
<dbReference type="SUPFAM" id="SSF48403">
    <property type="entry name" value="Ankyrin repeat"/>
    <property type="match status" value="1"/>
</dbReference>
<evidence type="ECO:0000313" key="2">
    <source>
        <dbReference type="Proteomes" id="UP001470230"/>
    </source>
</evidence>
<protein>
    <recommendedName>
        <fullName evidence="3">DUF3447 domain-containing protein</fullName>
    </recommendedName>
</protein>
<dbReference type="PANTHER" id="PTHR24159">
    <property type="match status" value="1"/>
</dbReference>
<sequence>MDVEENIEKMKELQTIILDLLDCDDIERIDDELKHISSLCLQFQQDRHKLKSILYLIDKIAKNHHRCFNFNDKIFQVLLIFKTQIKQTFSNNEIFEIFKSNNRILLFLIEEGLFQIDESIALKMTNKNSKYKFSEYFWPELKTYIEKATDEIVPEIPDDFDEKRRIGENDSYICKLIRKDLIEDFVSFVNQSNSNLEAVIDISPYETNRFLMKKKPTLIEYAAFFGSIQILKYLFMNQVKLTASLWLYAIHGSNSEIIHFLEEQKVRPSDRTYNECIKESIKCHHNDIAAYFNDYISNDFDLWVSQQYFNGNIKQYSFHYYNYAFFPNDINEKNNFYYACNYDYYDIVEYFVNENNIDINEKMILNVMFLLMQFKNN</sequence>
<dbReference type="Proteomes" id="UP001470230">
    <property type="component" value="Unassembled WGS sequence"/>
</dbReference>
<keyword evidence="2" id="KW-1185">Reference proteome</keyword>
<reference evidence="1 2" key="1">
    <citation type="submission" date="2024-04" db="EMBL/GenBank/DDBJ databases">
        <title>Tritrichomonas musculus Genome.</title>
        <authorList>
            <person name="Alves-Ferreira E."/>
            <person name="Grigg M."/>
            <person name="Lorenzi H."/>
            <person name="Galac M."/>
        </authorList>
    </citation>
    <scope>NUCLEOTIDE SEQUENCE [LARGE SCALE GENOMIC DNA]</scope>
    <source>
        <strain evidence="1 2">EAF2021</strain>
    </source>
</reference>
<dbReference type="InterPro" id="IPR036770">
    <property type="entry name" value="Ankyrin_rpt-contain_sf"/>
</dbReference>
<evidence type="ECO:0000313" key="1">
    <source>
        <dbReference type="EMBL" id="KAK8840320.1"/>
    </source>
</evidence>
<organism evidence="1 2">
    <name type="scientific">Tritrichomonas musculus</name>
    <dbReference type="NCBI Taxonomy" id="1915356"/>
    <lineage>
        <taxon>Eukaryota</taxon>
        <taxon>Metamonada</taxon>
        <taxon>Parabasalia</taxon>
        <taxon>Tritrichomonadida</taxon>
        <taxon>Tritrichomonadidae</taxon>
        <taxon>Tritrichomonas</taxon>
    </lineage>
</organism>